<dbReference type="InterPro" id="IPR037104">
    <property type="entry name" value="Annexin_sf"/>
</dbReference>
<sequence length="557" mass="57521">MSYPGYPSSGYPQSGEQSGYPQAGGQYPYPGGAYPPGAGGAYPPGAGGAYPPGSGGAYPSGPGGAYPAGPGGAYPQAPGPGGAYPQAPGPGGAYPQAPGSYPQPPAGGYPQGSGGPYQSGGGTYPASGGYPAPQGNQSGWGSGGSGYPSYPTGPGGPGSAPGYGGGGPGSAPGYGGGGPGSAPGYGAPGYGGGPQPAGQNYSGGGAPPSGGYPSGPAPGSTGPQPTPSQPSMPNIGGLTIGGATQGTIKPVANFNAQADAEILRQAMKGAGTNEQAIIDVVSNRSNEQRQKIKLAFKTLYGKDLIKDLKSELTGNMEEIILALFMPTTYYDAWSLRKAMEGAGTQDRVLIEILCTRGNQQIRDIVRCYKEELGRDLEKDLKKDTSGHFRRLLISMSQGNRDENQTVDMAKATADAERLFRAGEGKLGTDESTFNMILATRSFPQLRATIQEYGRLSKRELLKAVDREFSGDVRDGMHAIVQCVVNRPAFFAEKLYKAMKGVGTSDSTLIRCIVTRSEVDLVQIKQAFWEKYQKTLRSMVESDTSGDYKRLLVSIIGN</sequence>
<dbReference type="STRING" id="137246.A0A401SL10"/>
<evidence type="ECO:0000256" key="6">
    <source>
        <dbReference type="ARBA" id="ARBA00037210"/>
    </source>
</evidence>
<dbReference type="InterPro" id="IPR018502">
    <property type="entry name" value="Annexin_repeat"/>
</dbReference>
<dbReference type="FunFam" id="1.10.220.10:FF:000002">
    <property type="entry name" value="Annexin"/>
    <property type="match status" value="1"/>
</dbReference>
<dbReference type="GO" id="GO:0005544">
    <property type="term" value="F:calcium-dependent phospholipid binding"/>
    <property type="evidence" value="ECO:0007669"/>
    <property type="project" value="UniProtKB-KW"/>
</dbReference>
<feature type="compositionally biased region" description="Gly residues" evidence="8">
    <location>
        <begin position="37"/>
        <end position="72"/>
    </location>
</feature>
<dbReference type="GO" id="GO:0012506">
    <property type="term" value="C:vesicle membrane"/>
    <property type="evidence" value="ECO:0007669"/>
    <property type="project" value="TreeGrafter"/>
</dbReference>
<dbReference type="GO" id="GO:0005509">
    <property type="term" value="F:calcium ion binding"/>
    <property type="evidence" value="ECO:0007669"/>
    <property type="project" value="InterPro"/>
</dbReference>
<dbReference type="GO" id="GO:0001786">
    <property type="term" value="F:phosphatidylserine binding"/>
    <property type="evidence" value="ECO:0007669"/>
    <property type="project" value="TreeGrafter"/>
</dbReference>
<evidence type="ECO:0000313" key="10">
    <source>
        <dbReference type="Proteomes" id="UP000287033"/>
    </source>
</evidence>
<dbReference type="PROSITE" id="PS51897">
    <property type="entry name" value="ANNEXIN_2"/>
    <property type="match status" value="4"/>
</dbReference>
<dbReference type="SUPFAM" id="SSF47874">
    <property type="entry name" value="Annexin"/>
    <property type="match status" value="1"/>
</dbReference>
<dbReference type="InterPro" id="IPR001464">
    <property type="entry name" value="Annexin"/>
</dbReference>
<dbReference type="Proteomes" id="UP000287033">
    <property type="component" value="Unassembled WGS sequence"/>
</dbReference>
<proteinExistence type="inferred from homology"/>
<feature type="compositionally biased region" description="Gly residues" evidence="8">
    <location>
        <begin position="185"/>
        <end position="208"/>
    </location>
</feature>
<keyword evidence="4 7" id="KW-0041">Annexin</keyword>
<comment type="domain">
    <text evidence="7">A pair of annexin repeats may form one binding site for calcium and phospholipid.</text>
</comment>
<evidence type="ECO:0000256" key="8">
    <source>
        <dbReference type="SAM" id="MobiDB-lite"/>
    </source>
</evidence>
<dbReference type="PRINTS" id="PR00196">
    <property type="entry name" value="ANNEXIN"/>
</dbReference>
<dbReference type="FunFam" id="1.10.220.10:FF:000001">
    <property type="entry name" value="Annexin"/>
    <property type="match status" value="1"/>
</dbReference>
<name>A0A401SL10_CHIPU</name>
<evidence type="ECO:0000313" key="9">
    <source>
        <dbReference type="EMBL" id="GCC31087.1"/>
    </source>
</evidence>
<evidence type="ECO:0000256" key="4">
    <source>
        <dbReference type="ARBA" id="ARBA00023216"/>
    </source>
</evidence>
<evidence type="ECO:0000256" key="7">
    <source>
        <dbReference type="RuleBase" id="RU003540"/>
    </source>
</evidence>
<reference evidence="9 10" key="1">
    <citation type="journal article" date="2018" name="Nat. Ecol. Evol.">
        <title>Shark genomes provide insights into elasmobranch evolution and the origin of vertebrates.</title>
        <authorList>
            <person name="Hara Y"/>
            <person name="Yamaguchi K"/>
            <person name="Onimaru K"/>
            <person name="Kadota M"/>
            <person name="Koyanagi M"/>
            <person name="Keeley SD"/>
            <person name="Tatsumi K"/>
            <person name="Tanaka K"/>
            <person name="Motone F"/>
            <person name="Kageyama Y"/>
            <person name="Nozu R"/>
            <person name="Adachi N"/>
            <person name="Nishimura O"/>
            <person name="Nakagawa R"/>
            <person name="Tanegashima C"/>
            <person name="Kiyatake I"/>
            <person name="Matsumoto R"/>
            <person name="Murakumo K"/>
            <person name="Nishida K"/>
            <person name="Terakita A"/>
            <person name="Kuratani S"/>
            <person name="Sato K"/>
            <person name="Hyodo S Kuraku.S."/>
        </authorList>
    </citation>
    <scope>NUCLEOTIDE SEQUENCE [LARGE SCALE GENOMIC DNA]</scope>
</reference>
<evidence type="ECO:0000256" key="2">
    <source>
        <dbReference type="ARBA" id="ARBA00022737"/>
    </source>
</evidence>
<dbReference type="PROSITE" id="PS00223">
    <property type="entry name" value="ANNEXIN_1"/>
    <property type="match status" value="3"/>
</dbReference>
<evidence type="ECO:0000256" key="3">
    <source>
        <dbReference type="ARBA" id="ARBA00022837"/>
    </source>
</evidence>
<comment type="caution">
    <text evidence="9">The sequence shown here is derived from an EMBL/GenBank/DDBJ whole genome shotgun (WGS) entry which is preliminary data.</text>
</comment>
<dbReference type="PANTHER" id="PTHR10502">
    <property type="entry name" value="ANNEXIN"/>
    <property type="match status" value="1"/>
</dbReference>
<dbReference type="PANTHER" id="PTHR10502:SF239">
    <property type="entry name" value="ANNEXIN A7"/>
    <property type="match status" value="1"/>
</dbReference>
<dbReference type="Pfam" id="PF00191">
    <property type="entry name" value="Annexin"/>
    <property type="match status" value="4"/>
</dbReference>
<feature type="region of interest" description="Disordered" evidence="8">
    <location>
        <begin position="1"/>
        <end position="169"/>
    </location>
</feature>
<evidence type="ECO:0000256" key="1">
    <source>
        <dbReference type="ARBA" id="ARBA00007831"/>
    </source>
</evidence>
<evidence type="ECO:0000256" key="5">
    <source>
        <dbReference type="ARBA" id="ARBA00023302"/>
    </source>
</evidence>
<keyword evidence="10" id="KW-1185">Reference proteome</keyword>
<feature type="compositionally biased region" description="Gly residues" evidence="8">
    <location>
        <begin position="109"/>
        <end position="123"/>
    </location>
</feature>
<dbReference type="FunFam" id="1.10.220.10:FF:000003">
    <property type="entry name" value="Annexin"/>
    <property type="match status" value="1"/>
</dbReference>
<dbReference type="SMART" id="SM00335">
    <property type="entry name" value="ANX"/>
    <property type="match status" value="4"/>
</dbReference>
<dbReference type="Gene3D" id="1.10.220.10">
    <property type="entry name" value="Annexin"/>
    <property type="match status" value="4"/>
</dbReference>
<keyword evidence="5 7" id="KW-0111">Calcium/phospholipid-binding</keyword>
<dbReference type="FunFam" id="1.10.220.10:FF:000004">
    <property type="entry name" value="Annexin"/>
    <property type="match status" value="1"/>
</dbReference>
<dbReference type="GO" id="GO:0005886">
    <property type="term" value="C:plasma membrane"/>
    <property type="evidence" value="ECO:0007669"/>
    <property type="project" value="TreeGrafter"/>
</dbReference>
<feature type="region of interest" description="Disordered" evidence="8">
    <location>
        <begin position="185"/>
        <end position="242"/>
    </location>
</feature>
<dbReference type="PRINTS" id="PR01871">
    <property type="entry name" value="ANNEXINVII"/>
</dbReference>
<feature type="compositionally biased region" description="Low complexity" evidence="8">
    <location>
        <begin position="17"/>
        <end position="36"/>
    </location>
</feature>
<feature type="compositionally biased region" description="Gly residues" evidence="8">
    <location>
        <begin position="153"/>
        <end position="169"/>
    </location>
</feature>
<dbReference type="AlphaFoldDB" id="A0A401SL10"/>
<accession>A0A401SL10</accession>
<comment type="similarity">
    <text evidence="1 7">Belongs to the annexin family.</text>
</comment>
<comment type="function">
    <text evidence="6">Calcium/phospholipid-binding protein which promotes membrane fusion and is involved in exocytosis.</text>
</comment>
<dbReference type="EMBL" id="BEZZ01000340">
    <property type="protein sequence ID" value="GCC31087.1"/>
    <property type="molecule type" value="Genomic_DNA"/>
</dbReference>
<keyword evidence="2 7" id="KW-0677">Repeat</keyword>
<dbReference type="OrthoDB" id="37886at2759"/>
<keyword evidence="3 7" id="KW-0106">Calcium</keyword>
<gene>
    <name evidence="9" type="ORF">chiPu_0009542</name>
</gene>
<dbReference type="OMA" id="VRGPLMQ"/>
<protein>
    <recommendedName>
        <fullName evidence="7">Annexin</fullName>
    </recommendedName>
</protein>
<dbReference type="GO" id="GO:0005634">
    <property type="term" value="C:nucleus"/>
    <property type="evidence" value="ECO:0007669"/>
    <property type="project" value="TreeGrafter"/>
</dbReference>
<dbReference type="InterPro" id="IPR018252">
    <property type="entry name" value="Annexin_repeat_CS"/>
</dbReference>
<dbReference type="GO" id="GO:0005737">
    <property type="term" value="C:cytoplasm"/>
    <property type="evidence" value="ECO:0007669"/>
    <property type="project" value="TreeGrafter"/>
</dbReference>
<organism evidence="9 10">
    <name type="scientific">Chiloscyllium punctatum</name>
    <name type="common">Brownbanded bambooshark</name>
    <name type="synonym">Hemiscyllium punctatum</name>
    <dbReference type="NCBI Taxonomy" id="137246"/>
    <lineage>
        <taxon>Eukaryota</taxon>
        <taxon>Metazoa</taxon>
        <taxon>Chordata</taxon>
        <taxon>Craniata</taxon>
        <taxon>Vertebrata</taxon>
        <taxon>Chondrichthyes</taxon>
        <taxon>Elasmobranchii</taxon>
        <taxon>Galeomorphii</taxon>
        <taxon>Galeoidea</taxon>
        <taxon>Orectolobiformes</taxon>
        <taxon>Hemiscylliidae</taxon>
        <taxon>Chiloscyllium</taxon>
    </lineage>
</organism>